<protein>
    <submittedName>
        <fullName evidence="3">Uncharacterized protein</fullName>
    </submittedName>
</protein>
<evidence type="ECO:0000313" key="4">
    <source>
        <dbReference type="Proteomes" id="UP000325302"/>
    </source>
</evidence>
<proteinExistence type="predicted"/>
<evidence type="ECO:0000313" key="3">
    <source>
        <dbReference type="EMBL" id="KAA0874102.1"/>
    </source>
</evidence>
<keyword evidence="2" id="KW-1133">Transmembrane helix</keyword>
<dbReference type="OrthoDB" id="5700790at2"/>
<evidence type="ECO:0000256" key="2">
    <source>
        <dbReference type="SAM" id="Phobius"/>
    </source>
</evidence>
<gene>
    <name evidence="3" type="ORF">E1H14_10005</name>
</gene>
<sequence length="329" mass="36625">MQTRREPQINLDKLGKEASSIPLLSSEQQISEPRQSGSILLTLILLTLVVVSAGLAWLLLDLKQAFEQQRQQMMTSEARLVSAEVLLSLHTNGSEAGEGKTLVQRLEALELRAQEQQAFVAAELNRLWADLAQIKTAQIEPVQLALDTLKGLPQEMSSLAATLLQQEQRMVTLTLLEERLTALQQSLQPAEDLGPLLAETQAEQQSMKKELTDLVTQVQQAQTQLQSRVQTQTREQQSITAQLSQNALLISSETEARQALERELRAALQGLSNQTAAVGSQQTAQQSLEARIRSNEQAIQAIDSFRQQTNRELLSLREQLNSLRLQTPR</sequence>
<comment type="caution">
    <text evidence="3">The sequence shown here is derived from an EMBL/GenBank/DDBJ whole genome shotgun (WGS) entry which is preliminary data.</text>
</comment>
<keyword evidence="1" id="KW-0175">Coiled coil</keyword>
<accession>A0A5A9W0L2</accession>
<reference evidence="3 4" key="1">
    <citation type="submission" date="2019-03" db="EMBL/GenBank/DDBJ databases">
        <title>Nitrincola sp. nov. isolated from an Indian soda lake.</title>
        <authorList>
            <person name="Joshi A."/>
            <person name="Thite S.V."/>
            <person name="Joseph N."/>
            <person name="Dhotre D."/>
            <person name="Moorthy M."/>
            <person name="Shouche Y.S."/>
        </authorList>
    </citation>
    <scope>NUCLEOTIDE SEQUENCE [LARGE SCALE GENOMIC DNA]</scope>
    <source>
        <strain evidence="3 4">MEB193</strain>
    </source>
</reference>
<dbReference type="EMBL" id="SMRS01000007">
    <property type="protein sequence ID" value="KAA0874102.1"/>
    <property type="molecule type" value="Genomic_DNA"/>
</dbReference>
<feature type="transmembrane region" description="Helical" evidence="2">
    <location>
        <begin position="39"/>
        <end position="60"/>
    </location>
</feature>
<dbReference type="Proteomes" id="UP000325302">
    <property type="component" value="Unassembled WGS sequence"/>
</dbReference>
<evidence type="ECO:0000256" key="1">
    <source>
        <dbReference type="SAM" id="Coils"/>
    </source>
</evidence>
<feature type="coiled-coil region" evidence="1">
    <location>
        <begin position="197"/>
        <end position="224"/>
    </location>
</feature>
<dbReference type="AlphaFoldDB" id="A0A5A9W0L2"/>
<name>A0A5A9W0L2_9GAMM</name>
<dbReference type="RefSeq" id="WP_149391334.1">
    <property type="nucleotide sequence ID" value="NZ_SMRS01000007.1"/>
</dbReference>
<keyword evidence="4" id="KW-1185">Reference proteome</keyword>
<keyword evidence="2" id="KW-0812">Transmembrane</keyword>
<keyword evidence="2" id="KW-0472">Membrane</keyword>
<organism evidence="3 4">
    <name type="scientific">Nitrincola tapanii</name>
    <dbReference type="NCBI Taxonomy" id="1708751"/>
    <lineage>
        <taxon>Bacteria</taxon>
        <taxon>Pseudomonadati</taxon>
        <taxon>Pseudomonadota</taxon>
        <taxon>Gammaproteobacteria</taxon>
        <taxon>Oceanospirillales</taxon>
        <taxon>Oceanospirillaceae</taxon>
        <taxon>Nitrincola</taxon>
    </lineage>
</organism>